<dbReference type="InterPro" id="IPR029063">
    <property type="entry name" value="SAM-dependent_MTases_sf"/>
</dbReference>
<evidence type="ECO:0000256" key="2">
    <source>
        <dbReference type="ARBA" id="ARBA00022603"/>
    </source>
</evidence>
<evidence type="ECO:0000313" key="7">
    <source>
        <dbReference type="EMBL" id="NNJ33244.1"/>
    </source>
</evidence>
<proteinExistence type="predicted"/>
<evidence type="ECO:0000256" key="1">
    <source>
        <dbReference type="ARBA" id="ARBA00011900"/>
    </source>
</evidence>
<keyword evidence="3" id="KW-0808">Transferase</keyword>
<evidence type="ECO:0000256" key="3">
    <source>
        <dbReference type="ARBA" id="ARBA00022679"/>
    </source>
</evidence>
<dbReference type="InterPro" id="IPR050953">
    <property type="entry name" value="N4_N6_ade-DNA_methylase"/>
</dbReference>
<evidence type="ECO:0000256" key="4">
    <source>
        <dbReference type="ARBA" id="ARBA00022691"/>
    </source>
</evidence>
<comment type="catalytic activity">
    <reaction evidence="5">
        <text>a 2'-deoxyadenosine in DNA + S-adenosyl-L-methionine = an N(6)-methyl-2'-deoxyadenosine in DNA + S-adenosyl-L-homocysteine + H(+)</text>
        <dbReference type="Rhea" id="RHEA:15197"/>
        <dbReference type="Rhea" id="RHEA-COMP:12418"/>
        <dbReference type="Rhea" id="RHEA-COMP:12419"/>
        <dbReference type="ChEBI" id="CHEBI:15378"/>
        <dbReference type="ChEBI" id="CHEBI:57856"/>
        <dbReference type="ChEBI" id="CHEBI:59789"/>
        <dbReference type="ChEBI" id="CHEBI:90615"/>
        <dbReference type="ChEBI" id="CHEBI:90616"/>
        <dbReference type="EC" id="2.1.1.72"/>
    </reaction>
</comment>
<dbReference type="InterPro" id="IPR002052">
    <property type="entry name" value="DNA_methylase_N6_adenine_CS"/>
</dbReference>
<keyword evidence="8" id="KW-1185">Reference proteome</keyword>
<dbReference type="Gene3D" id="3.40.50.150">
    <property type="entry name" value="Vaccinia Virus protein VP39"/>
    <property type="match status" value="1"/>
</dbReference>
<dbReference type="NCBIfam" id="NF033452">
    <property type="entry name" value="BREX_1_MTaseX"/>
    <property type="match status" value="1"/>
</dbReference>
<dbReference type="InterPro" id="IPR011639">
    <property type="entry name" value="MethylTrfase_TaqI-like_dom"/>
</dbReference>
<evidence type="ECO:0000313" key="8">
    <source>
        <dbReference type="Proteomes" id="UP000539052"/>
    </source>
</evidence>
<dbReference type="PROSITE" id="PS00092">
    <property type="entry name" value="N6_MTASE"/>
    <property type="match status" value="1"/>
</dbReference>
<accession>A0ABX1VZL6</accession>
<comment type="caution">
    <text evidence="7">The sequence shown here is derived from an EMBL/GenBank/DDBJ whole genome shotgun (WGS) entry which is preliminary data.</text>
</comment>
<dbReference type="EC" id="2.1.1.72" evidence="1"/>
<dbReference type="Pfam" id="PF07669">
    <property type="entry name" value="Eco57I"/>
    <property type="match status" value="1"/>
</dbReference>
<dbReference type="PANTHER" id="PTHR33841">
    <property type="entry name" value="DNA METHYLTRANSFERASE YEEA-RELATED"/>
    <property type="match status" value="1"/>
</dbReference>
<reference evidence="7 8" key="1">
    <citation type="submission" date="2020-03" db="EMBL/GenBank/DDBJ databases">
        <title>Genome Sequence of industrial isolate, B5A.</title>
        <authorList>
            <person name="Sharma S."/>
            <person name="Patil P.B."/>
            <person name="Korpole S."/>
        </authorList>
    </citation>
    <scope>NUCLEOTIDE SEQUENCE [LARGE SCALE GENOMIC DNA]</scope>
    <source>
        <strain evidence="7 8">PI-S10-B5A</strain>
    </source>
</reference>
<evidence type="ECO:0000259" key="6">
    <source>
        <dbReference type="Pfam" id="PF07669"/>
    </source>
</evidence>
<dbReference type="RefSeq" id="WP_170824260.1">
    <property type="nucleotide sequence ID" value="NZ_JAAOXG010000094.1"/>
</dbReference>
<dbReference type="SUPFAM" id="SSF53335">
    <property type="entry name" value="S-adenosyl-L-methionine-dependent methyltransferases"/>
    <property type="match status" value="1"/>
</dbReference>
<keyword evidence="2" id="KW-0489">Methyltransferase</keyword>
<keyword evidence="4" id="KW-0949">S-adenosyl-L-methionine</keyword>
<protein>
    <recommendedName>
        <fullName evidence="1">site-specific DNA-methyltransferase (adenine-specific)</fullName>
        <ecNumber evidence="1">2.1.1.72</ecNumber>
    </recommendedName>
</protein>
<gene>
    <name evidence="7" type="primary">pglX</name>
    <name evidence="7" type="ORF">G9470_26170</name>
</gene>
<name>A0ABX1VZL6_9FIRM</name>
<feature type="domain" description="Type II methyltransferase M.TaqI-like" evidence="6">
    <location>
        <begin position="35"/>
        <end position="254"/>
    </location>
</feature>
<evidence type="ECO:0000256" key="5">
    <source>
        <dbReference type="ARBA" id="ARBA00047942"/>
    </source>
</evidence>
<sequence>MGSAHILIYAFEVLMEIYRECRYIDKDAAVSIIENNLYGLEIDDRAYQMAYFALMMKARSYHKSFLKLDIEPNVRAIKETQEIDVRLTKGIGLSQKHESIVEYLYKEFENAKEIGSLQLLETYDYIELMNKIKELSAGNGQIDMFTTNVANEESSSIIDLIQQAIIMKNKYAAVVTNPPYLNKFEGALKDYVNEHFSIASGDLYSSFILRNTEYCVNNGYAAFMTPFVWMFNDLYEDMRAYILTELSVSTLIQLEYSAYEEATVPICTFVLEKTAEVENGLYIKLSDFKGNMDIQKNKVLEGIKKKVCDYFYLTPKTVMHKMPGFAFAFWITEEVADNFSTNEFLNQVATTKQGLKTGNKDLFLRLWFEVDRSNIGSKTNKTTKWYPCNKGGLYRKWYGNNIYVIDWENNGEKIKTYKDQNGKLLSRPQNLDYNFREGITWSTVSSGPIALRYSDENRIYESKGSGCFPFEKEELFNLLGYLNSVVGLEFIKAIAPTIDYSEGSLLKIPYHTFKNDKIAELVKNNIDLAKLDWDEREISPDFKTTPIFKYMKEDNKIENLIELWKNDAKVRFETMRLAEEEINAFFIKDYKLENTLSNIVKDNDIKLIKVDKKIEIQHFLSYIVGCILGRYQIQEITEDENIICKNGIVIITEEGNTEDSLTNKVLLLIRMVFGEDAYEENIHFISQSLGYKNLLDKQAIYKYFTEDFYAFHCKLFSYRGAGKRPIYWMFDSGKENGFKALVYLHRYNPDTIALLRISYLHKMQNAYENAISSMAAIIESEAPQGEKTKAMKQKEKYMKQLEEIRVYDHAVAHIANQRIDLDLDDGVKDNYEKFQGIETSIDGHKNIKIDLLAKI</sequence>
<dbReference type="InterPro" id="IPR047939">
    <property type="entry name" value="BREX_1_PglX"/>
</dbReference>
<organism evidence="7 8">
    <name type="scientific">Lacrimispora defluvii</name>
    <dbReference type="NCBI Taxonomy" id="2719233"/>
    <lineage>
        <taxon>Bacteria</taxon>
        <taxon>Bacillati</taxon>
        <taxon>Bacillota</taxon>
        <taxon>Clostridia</taxon>
        <taxon>Lachnospirales</taxon>
        <taxon>Lachnospiraceae</taxon>
        <taxon>Lacrimispora</taxon>
    </lineage>
</organism>
<dbReference type="EMBL" id="JAAOXG010000094">
    <property type="protein sequence ID" value="NNJ33244.1"/>
    <property type="molecule type" value="Genomic_DNA"/>
</dbReference>
<dbReference type="Proteomes" id="UP000539052">
    <property type="component" value="Unassembled WGS sequence"/>
</dbReference>
<dbReference type="PANTHER" id="PTHR33841:SF1">
    <property type="entry name" value="DNA METHYLTRANSFERASE A"/>
    <property type="match status" value="1"/>
</dbReference>